<dbReference type="InterPro" id="IPR018114">
    <property type="entry name" value="TRYPSIN_HIS"/>
</dbReference>
<dbReference type="Gene3D" id="2.40.10.10">
    <property type="entry name" value="Trypsin-like serine proteases"/>
    <property type="match status" value="3"/>
</dbReference>
<comment type="subcellular location">
    <subcellularLocation>
        <location evidence="1">Secreted</location>
    </subcellularLocation>
</comment>
<dbReference type="InterPro" id="IPR001314">
    <property type="entry name" value="Peptidase_S1A"/>
</dbReference>
<feature type="signal peptide" evidence="6">
    <location>
        <begin position="1"/>
        <end position="18"/>
    </location>
</feature>
<dbReference type="InterPro" id="IPR001254">
    <property type="entry name" value="Trypsin_dom"/>
</dbReference>
<sequence>MKFVLWISALLYLLLSSADRVRTHSHHHHKDETKHGTGHHGCHHREFEPQRNVYCGAAPTGDTSESQVVEGKPKLLNVGYMDFNRYRSQPEKLIVFNVERYGNWSDWSECIAKECVEVRHRKCLDDSWKRPVSNRIQTKRCLSKYYAEKRTCLDKTLCAKPIVLENCGIRPAMPKIVRKIVGGKPADPNSWPWAVRVSYKSHRQKPTTFCGGTLITPQWVITAAHCLLVEEKRLPVGRLIQLDDYMSGKIYVHLGDHHRNEKEETQQDFQVIKAILHPRYHQKLTADGEDIALIYLSKPAKITAEVNYACLPEKDMQLEPGTKCYAVGWGDSRLESSPIYTNIQSLINSLLRPFPSFFGYQGSFGRPGFYRPFGRPRRDREVTTMELHEVELPIVSIDQCSRHYAGLNEDLNICAGARGKDTCSGDSGGGLYCQFPNSDKWYIAGVTSFGLARGCGRNPGVYTSAIAHLDWISSVISE</sequence>
<evidence type="ECO:0000259" key="7">
    <source>
        <dbReference type="PROSITE" id="PS50240"/>
    </source>
</evidence>
<dbReference type="PROSITE" id="PS50240">
    <property type="entry name" value="TRYPSIN_DOM"/>
    <property type="match status" value="1"/>
</dbReference>
<protein>
    <recommendedName>
        <fullName evidence="7">Peptidase S1 domain-containing protein</fullName>
    </recommendedName>
</protein>
<organism evidence="8 9">
    <name type="scientific">Paragonimus westermani</name>
    <dbReference type="NCBI Taxonomy" id="34504"/>
    <lineage>
        <taxon>Eukaryota</taxon>
        <taxon>Metazoa</taxon>
        <taxon>Spiralia</taxon>
        <taxon>Lophotrochozoa</taxon>
        <taxon>Platyhelminthes</taxon>
        <taxon>Trematoda</taxon>
        <taxon>Digenea</taxon>
        <taxon>Plagiorchiida</taxon>
        <taxon>Troglotremata</taxon>
        <taxon>Troglotrematidae</taxon>
        <taxon>Paragonimus</taxon>
    </lineage>
</organism>
<dbReference type="GO" id="GO:0004252">
    <property type="term" value="F:serine-type endopeptidase activity"/>
    <property type="evidence" value="ECO:0007669"/>
    <property type="project" value="InterPro"/>
</dbReference>
<evidence type="ECO:0000256" key="5">
    <source>
        <dbReference type="ARBA" id="ARBA00023180"/>
    </source>
</evidence>
<dbReference type="PANTHER" id="PTHR24252:SF7">
    <property type="entry name" value="HYALIN"/>
    <property type="match status" value="1"/>
</dbReference>
<reference evidence="8 9" key="1">
    <citation type="journal article" date="2019" name="Gigascience">
        <title>Whole-genome sequence of the oriental lung fluke Paragonimus westermani.</title>
        <authorList>
            <person name="Oey H."/>
            <person name="Zakrzewski M."/>
            <person name="Narain K."/>
            <person name="Devi K.R."/>
            <person name="Agatsuma T."/>
            <person name="Nawaratna S."/>
            <person name="Gobert G.N."/>
            <person name="Jones M.K."/>
            <person name="Ragan M.A."/>
            <person name="McManus D.P."/>
            <person name="Krause L."/>
        </authorList>
    </citation>
    <scope>NUCLEOTIDE SEQUENCE [LARGE SCALE GENOMIC DNA]</scope>
    <source>
        <strain evidence="8 9">IND2009</strain>
    </source>
</reference>
<name>A0A5J4NPS4_9TREM</name>
<feature type="domain" description="Peptidase S1" evidence="7">
    <location>
        <begin position="180"/>
        <end position="477"/>
    </location>
</feature>
<accession>A0A5J4NPS4</accession>
<evidence type="ECO:0000256" key="1">
    <source>
        <dbReference type="ARBA" id="ARBA00004613"/>
    </source>
</evidence>
<dbReference type="EMBL" id="QNGE01001406">
    <property type="protein sequence ID" value="KAA3677647.1"/>
    <property type="molecule type" value="Genomic_DNA"/>
</dbReference>
<evidence type="ECO:0000256" key="3">
    <source>
        <dbReference type="ARBA" id="ARBA00022729"/>
    </source>
</evidence>
<dbReference type="AlphaFoldDB" id="A0A5J4NPS4"/>
<dbReference type="GO" id="GO:0005576">
    <property type="term" value="C:extracellular region"/>
    <property type="evidence" value="ECO:0007669"/>
    <property type="project" value="UniProtKB-SubCell"/>
</dbReference>
<keyword evidence="3 6" id="KW-0732">Signal</keyword>
<evidence type="ECO:0000256" key="4">
    <source>
        <dbReference type="ARBA" id="ARBA00023157"/>
    </source>
</evidence>
<dbReference type="SMART" id="SM00020">
    <property type="entry name" value="Tryp_SPc"/>
    <property type="match status" value="1"/>
</dbReference>
<dbReference type="GO" id="GO:0006508">
    <property type="term" value="P:proteolysis"/>
    <property type="evidence" value="ECO:0007669"/>
    <property type="project" value="InterPro"/>
</dbReference>
<dbReference type="Proteomes" id="UP000324629">
    <property type="component" value="Unassembled WGS sequence"/>
</dbReference>
<evidence type="ECO:0000313" key="9">
    <source>
        <dbReference type="Proteomes" id="UP000324629"/>
    </source>
</evidence>
<dbReference type="PANTHER" id="PTHR24252">
    <property type="entry name" value="ACROSIN-RELATED"/>
    <property type="match status" value="1"/>
</dbReference>
<dbReference type="Pfam" id="PF00089">
    <property type="entry name" value="Trypsin"/>
    <property type="match status" value="2"/>
</dbReference>
<dbReference type="InterPro" id="IPR009003">
    <property type="entry name" value="Peptidase_S1_PA"/>
</dbReference>
<evidence type="ECO:0000256" key="6">
    <source>
        <dbReference type="SAM" id="SignalP"/>
    </source>
</evidence>
<evidence type="ECO:0000313" key="8">
    <source>
        <dbReference type="EMBL" id="KAA3677647.1"/>
    </source>
</evidence>
<dbReference type="CDD" id="cd00190">
    <property type="entry name" value="Tryp_SPc"/>
    <property type="match status" value="1"/>
</dbReference>
<proteinExistence type="predicted"/>
<keyword evidence="9" id="KW-1185">Reference proteome</keyword>
<gene>
    <name evidence="8" type="ORF">DEA37_0006132</name>
</gene>
<comment type="caution">
    <text evidence="8">The sequence shown here is derived from an EMBL/GenBank/DDBJ whole genome shotgun (WGS) entry which is preliminary data.</text>
</comment>
<dbReference type="FunFam" id="2.40.10.10:FF:000005">
    <property type="entry name" value="Serine protease 37"/>
    <property type="match status" value="1"/>
</dbReference>
<dbReference type="PRINTS" id="PR00722">
    <property type="entry name" value="CHYMOTRYPSIN"/>
</dbReference>
<dbReference type="PROSITE" id="PS00134">
    <property type="entry name" value="TRYPSIN_HIS"/>
    <property type="match status" value="1"/>
</dbReference>
<keyword evidence="4" id="KW-1015">Disulfide bond</keyword>
<evidence type="ECO:0000256" key="2">
    <source>
        <dbReference type="ARBA" id="ARBA00022525"/>
    </source>
</evidence>
<dbReference type="InterPro" id="IPR043504">
    <property type="entry name" value="Peptidase_S1_PA_chymotrypsin"/>
</dbReference>
<keyword evidence="5" id="KW-0325">Glycoprotein</keyword>
<dbReference type="FunFam" id="2.40.10.10:FF:000054">
    <property type="entry name" value="Complement C1r subcomponent"/>
    <property type="match status" value="1"/>
</dbReference>
<dbReference type="SUPFAM" id="SSF50494">
    <property type="entry name" value="Trypsin-like serine proteases"/>
    <property type="match status" value="1"/>
</dbReference>
<feature type="chain" id="PRO_5023832257" description="Peptidase S1 domain-containing protein" evidence="6">
    <location>
        <begin position="19"/>
        <end position="478"/>
    </location>
</feature>
<keyword evidence="2" id="KW-0964">Secreted</keyword>